<evidence type="ECO:0000313" key="1">
    <source>
        <dbReference type="EMBL" id="MCG2460166.1"/>
    </source>
</evidence>
<sequence>MKFLVLSFLYCTLLFQPDLTKIRAEYPKASQSEELAKELYKSLLPVTKGDSKVLVAYKGAASTIMALFGNGFKEKTDFFNKGRDLLEYAVKEDPSNIEIRCIRMSVQENSPNIVGYRDNIEEDKKFILINYKHTRSKEVKTFVRNYALQSDAFDDPEKQKL</sequence>
<name>A0AAE3EUV5_9FLAO</name>
<organism evidence="1 2">
    <name type="scientific">Cerina litoralis</name>
    <dbReference type="NCBI Taxonomy" id="2874477"/>
    <lineage>
        <taxon>Bacteria</taxon>
        <taxon>Pseudomonadati</taxon>
        <taxon>Bacteroidota</taxon>
        <taxon>Flavobacteriia</taxon>
        <taxon>Flavobacteriales</taxon>
        <taxon>Flavobacteriaceae</taxon>
        <taxon>Cerina</taxon>
    </lineage>
</organism>
<accession>A0AAE3EUV5</accession>
<keyword evidence="2" id="KW-1185">Reference proteome</keyword>
<reference evidence="1" key="1">
    <citation type="submission" date="2023-02" db="EMBL/GenBank/DDBJ databases">
        <title>Genome of Flavobacteriaceae gen. nov. sp. strain F89.</title>
        <authorList>
            <person name="Wang Y."/>
        </authorList>
    </citation>
    <scope>NUCLEOTIDE SEQUENCE</scope>
    <source>
        <strain evidence="1">F89</strain>
    </source>
</reference>
<gene>
    <name evidence="1" type="ORF">K8352_05360</name>
</gene>
<evidence type="ECO:0000313" key="2">
    <source>
        <dbReference type="Proteomes" id="UP001200642"/>
    </source>
</evidence>
<dbReference type="Proteomes" id="UP001200642">
    <property type="component" value="Unassembled WGS sequence"/>
</dbReference>
<dbReference type="EMBL" id="JAIRBC010000006">
    <property type="protein sequence ID" value="MCG2460166.1"/>
    <property type="molecule type" value="Genomic_DNA"/>
</dbReference>
<protein>
    <submittedName>
        <fullName evidence="1">Uncharacterized protein</fullName>
    </submittedName>
</protein>
<dbReference type="RefSeq" id="WP_317901309.1">
    <property type="nucleotide sequence ID" value="NZ_JAIRBC010000006.1"/>
</dbReference>
<comment type="caution">
    <text evidence="1">The sequence shown here is derived from an EMBL/GenBank/DDBJ whole genome shotgun (WGS) entry which is preliminary data.</text>
</comment>
<dbReference type="AlphaFoldDB" id="A0AAE3EUV5"/>
<proteinExistence type="predicted"/>